<dbReference type="PANTHER" id="PTHR47863:SF4">
    <property type="entry name" value="RING_FYVE_PHD ZINC FINGER SUPERFAMILY PROTEIN"/>
    <property type="match status" value="1"/>
</dbReference>
<sequence>MTEWDDHVPLSPVEMIASPAFLANQLRRKYIPWTAEEEEMLREGVQKFGFNDPKKWKNILAFGSHVFQKVGKRRTPIDLKDKWKNIGKAWDKGEVGLENQAVYSRKTCEMWLVILENVEVDLSDNPSVEVKFG</sequence>
<comment type="subcellular location">
    <subcellularLocation>
        <location evidence="1">Nucleus</location>
    </subcellularLocation>
</comment>
<evidence type="ECO:0000313" key="6">
    <source>
        <dbReference type="Proteomes" id="UP001374535"/>
    </source>
</evidence>
<dbReference type="PANTHER" id="PTHR47863">
    <property type="entry name" value="RING/FYVE/PHD ZINC FINGER SUPERFAMILY PROTEIN"/>
    <property type="match status" value="1"/>
</dbReference>
<evidence type="ECO:0008006" key="7">
    <source>
        <dbReference type="Google" id="ProtNLM"/>
    </source>
</evidence>
<dbReference type="InterPro" id="IPR009057">
    <property type="entry name" value="Homeodomain-like_sf"/>
</dbReference>
<proteinExistence type="predicted"/>
<gene>
    <name evidence="5" type="ORF">V8G54_029984</name>
</gene>
<reference evidence="5 6" key="1">
    <citation type="journal article" date="2023" name="Life. Sci Alliance">
        <title>Evolutionary insights into 3D genome organization and epigenetic landscape of Vigna mungo.</title>
        <authorList>
            <person name="Junaid A."/>
            <person name="Singh B."/>
            <person name="Bhatia S."/>
        </authorList>
    </citation>
    <scope>NUCLEOTIDE SEQUENCE [LARGE SCALE GENOMIC DNA]</scope>
    <source>
        <strain evidence="5">Urdbean</strain>
    </source>
</reference>
<dbReference type="CDD" id="cd11660">
    <property type="entry name" value="SANT_TRF"/>
    <property type="match status" value="1"/>
</dbReference>
<keyword evidence="2" id="KW-0539">Nucleus</keyword>
<protein>
    <recommendedName>
        <fullName evidence="7">Myb-like domain-containing protein</fullName>
    </recommendedName>
</protein>
<dbReference type="Pfam" id="PF00249">
    <property type="entry name" value="Myb_DNA-binding"/>
    <property type="match status" value="1"/>
</dbReference>
<dbReference type="Gene3D" id="1.10.10.60">
    <property type="entry name" value="Homeodomain-like"/>
    <property type="match status" value="1"/>
</dbReference>
<dbReference type="InterPro" id="IPR017930">
    <property type="entry name" value="Myb_dom"/>
</dbReference>
<organism evidence="5 6">
    <name type="scientific">Vigna mungo</name>
    <name type="common">Black gram</name>
    <name type="synonym">Phaseolus mungo</name>
    <dbReference type="NCBI Taxonomy" id="3915"/>
    <lineage>
        <taxon>Eukaryota</taxon>
        <taxon>Viridiplantae</taxon>
        <taxon>Streptophyta</taxon>
        <taxon>Embryophyta</taxon>
        <taxon>Tracheophyta</taxon>
        <taxon>Spermatophyta</taxon>
        <taxon>Magnoliopsida</taxon>
        <taxon>eudicotyledons</taxon>
        <taxon>Gunneridae</taxon>
        <taxon>Pentapetalae</taxon>
        <taxon>rosids</taxon>
        <taxon>fabids</taxon>
        <taxon>Fabales</taxon>
        <taxon>Fabaceae</taxon>
        <taxon>Papilionoideae</taxon>
        <taxon>50 kb inversion clade</taxon>
        <taxon>NPAAA clade</taxon>
        <taxon>indigoferoid/millettioid clade</taxon>
        <taxon>Phaseoleae</taxon>
        <taxon>Vigna</taxon>
    </lineage>
</organism>
<evidence type="ECO:0000256" key="2">
    <source>
        <dbReference type="ARBA" id="ARBA00023242"/>
    </source>
</evidence>
<evidence type="ECO:0000313" key="5">
    <source>
        <dbReference type="EMBL" id="WVY97833.1"/>
    </source>
</evidence>
<dbReference type="SMART" id="SM00717">
    <property type="entry name" value="SANT"/>
    <property type="match status" value="1"/>
</dbReference>
<dbReference type="InterPro" id="IPR001005">
    <property type="entry name" value="SANT/Myb"/>
</dbReference>
<dbReference type="Proteomes" id="UP001374535">
    <property type="component" value="Chromosome 9"/>
</dbReference>
<evidence type="ECO:0000259" key="4">
    <source>
        <dbReference type="PROSITE" id="PS51294"/>
    </source>
</evidence>
<evidence type="ECO:0000256" key="1">
    <source>
        <dbReference type="ARBA" id="ARBA00004123"/>
    </source>
</evidence>
<feature type="domain" description="Myb-like" evidence="3">
    <location>
        <begin position="32"/>
        <end position="87"/>
    </location>
</feature>
<dbReference type="AlphaFoldDB" id="A0AAQ3RJP2"/>
<dbReference type="EMBL" id="CP144692">
    <property type="protein sequence ID" value="WVY97833.1"/>
    <property type="molecule type" value="Genomic_DNA"/>
</dbReference>
<accession>A0AAQ3RJP2</accession>
<name>A0AAQ3RJP2_VIGMU</name>
<dbReference type="SUPFAM" id="SSF46689">
    <property type="entry name" value="Homeodomain-like"/>
    <property type="match status" value="1"/>
</dbReference>
<dbReference type="PROSITE" id="PS50090">
    <property type="entry name" value="MYB_LIKE"/>
    <property type="match status" value="1"/>
</dbReference>
<dbReference type="GO" id="GO:0005634">
    <property type="term" value="C:nucleus"/>
    <property type="evidence" value="ECO:0007669"/>
    <property type="project" value="UniProtKB-SubCell"/>
</dbReference>
<keyword evidence="6" id="KW-1185">Reference proteome</keyword>
<feature type="domain" description="HTH myb-type" evidence="4">
    <location>
        <begin position="32"/>
        <end position="85"/>
    </location>
</feature>
<evidence type="ECO:0000259" key="3">
    <source>
        <dbReference type="PROSITE" id="PS50090"/>
    </source>
</evidence>
<dbReference type="PROSITE" id="PS51294">
    <property type="entry name" value="HTH_MYB"/>
    <property type="match status" value="1"/>
</dbReference>